<dbReference type="InterPro" id="IPR025312">
    <property type="entry name" value="DUF4216"/>
</dbReference>
<dbReference type="AlphaFoldDB" id="A0A699H1R4"/>
<evidence type="ECO:0000259" key="1">
    <source>
        <dbReference type="Pfam" id="PF13952"/>
    </source>
</evidence>
<evidence type="ECO:0000313" key="2">
    <source>
        <dbReference type="EMBL" id="GEW99263.1"/>
    </source>
</evidence>
<feature type="domain" description="DUF4216" evidence="1">
    <location>
        <begin position="12"/>
        <end position="84"/>
    </location>
</feature>
<proteinExistence type="predicted"/>
<name>A0A699H1R4_TANCI</name>
<feature type="domain" description="DUF4216" evidence="1">
    <location>
        <begin position="218"/>
        <end position="290"/>
    </location>
</feature>
<sequence>MYYGQLEQILEFSHLSFKTLLFRVKWFDTSNKRRIQNFVIRNNITQIKENEEAFKNDQYILASQVKQCFYLKYMARRPLGWKVIEHVSHKRFSNGGVIVVEDDPDVIYVDNSPDLALSISLNDMEIAALHIDGQFVSSEFPKKDMKEEFLGVRKSSELFTLGYGPSHTPISVNSCVVNGLRFIVYSRDERRTTQNSGICLPGPDEEMYYGQLEQILDFSYLSFKTMLFRVKWFDTSNKRRIQNFFIRKNITQIKENEEAFKNDQYILATQVKQCFYLEDMARQPLGWKVVKHMSHKRFSNGGVIVVDDDPDVIYVDSSSDLALSTSLNDLEITALHTDSQSIDVDAPLDIIDVDEDDDIIDEEDLIPHDLVDSNDEDLVNLDIDDGVNMSADVARGHGGDSSGDDRPLPYHIPIDYGGCLVNRGKGTRKLNLGGRRAGMMHTHQETQNLGLKAITDKNGPVPIRFEFGNRETLMPLGDHATHWANYLGVLVRELSLYHPSWRQMPSERKAGVMEKIEQHLQKIFNGKKTALNERYWVPDVDGTYDVERIRYEHRELSYSRVPVADPYLLFDTYCWRRILEPRGESSICSWLQHPTPTMRSWSLFAGASSGGTSPVLDGFCQDMGWSFRSRLHAHTPPMSLGSKEREAANETAKVASARMMSREMMRTAARMRRMGTIVRRYWIDVGPVALTSLLVSNVLGNGEYSVRKGVTLMVTHGKNENKLESMKILKNKLESMKILGNKLESLKLQENQPVDGLIPFSIKRIHIRKCFREAVKETTSSAPQGHAKASYGTFFTRITV</sequence>
<dbReference type="PANTHER" id="PTHR48258:SF14">
    <property type="entry name" value="OS02G0583300 PROTEIN"/>
    <property type="match status" value="1"/>
</dbReference>
<organism evidence="2">
    <name type="scientific">Tanacetum cinerariifolium</name>
    <name type="common">Dalmatian daisy</name>
    <name type="synonym">Chrysanthemum cinerariifolium</name>
    <dbReference type="NCBI Taxonomy" id="118510"/>
    <lineage>
        <taxon>Eukaryota</taxon>
        <taxon>Viridiplantae</taxon>
        <taxon>Streptophyta</taxon>
        <taxon>Embryophyta</taxon>
        <taxon>Tracheophyta</taxon>
        <taxon>Spermatophyta</taxon>
        <taxon>Magnoliopsida</taxon>
        <taxon>eudicotyledons</taxon>
        <taxon>Gunneridae</taxon>
        <taxon>Pentapetalae</taxon>
        <taxon>asterids</taxon>
        <taxon>campanulids</taxon>
        <taxon>Asterales</taxon>
        <taxon>Asteraceae</taxon>
        <taxon>Asteroideae</taxon>
        <taxon>Anthemideae</taxon>
        <taxon>Anthemidinae</taxon>
        <taxon>Tanacetum</taxon>
    </lineage>
</organism>
<accession>A0A699H1R4</accession>
<protein>
    <recommendedName>
        <fullName evidence="1">DUF4216 domain-containing protein</fullName>
    </recommendedName>
</protein>
<dbReference type="EMBL" id="BKCJ010083952">
    <property type="protein sequence ID" value="GEW99263.1"/>
    <property type="molecule type" value="Genomic_DNA"/>
</dbReference>
<dbReference type="Pfam" id="PF13952">
    <property type="entry name" value="DUF4216"/>
    <property type="match status" value="2"/>
</dbReference>
<dbReference type="PANTHER" id="PTHR48258">
    <property type="entry name" value="DUF4218 DOMAIN-CONTAINING PROTEIN-RELATED"/>
    <property type="match status" value="1"/>
</dbReference>
<reference evidence="2" key="1">
    <citation type="journal article" date="2019" name="Sci. Rep.">
        <title>Draft genome of Tanacetum cinerariifolium, the natural source of mosquito coil.</title>
        <authorList>
            <person name="Yamashiro T."/>
            <person name="Shiraishi A."/>
            <person name="Satake H."/>
            <person name="Nakayama K."/>
        </authorList>
    </citation>
    <scope>NUCLEOTIDE SEQUENCE</scope>
</reference>
<gene>
    <name evidence="2" type="ORF">Tci_271239</name>
</gene>
<comment type="caution">
    <text evidence="2">The sequence shown here is derived from an EMBL/GenBank/DDBJ whole genome shotgun (WGS) entry which is preliminary data.</text>
</comment>